<evidence type="ECO:0000313" key="3">
    <source>
        <dbReference type="Proteomes" id="UP000814003"/>
    </source>
</evidence>
<name>A0ABS9FDJ7_9PSED</name>
<keyword evidence="1" id="KW-0175">Coiled coil</keyword>
<evidence type="ECO:0008006" key="4">
    <source>
        <dbReference type="Google" id="ProtNLM"/>
    </source>
</evidence>
<proteinExistence type="predicted"/>
<dbReference type="Proteomes" id="UP000814003">
    <property type="component" value="Unassembled WGS sequence"/>
</dbReference>
<gene>
    <name evidence="2" type="ORF">GIW56_26825</name>
</gene>
<reference evidence="2 3" key="1">
    <citation type="submission" date="2019-11" db="EMBL/GenBank/DDBJ databases">
        <title>Epiphytic Pseudomonas syringae from cherry orchards.</title>
        <authorList>
            <person name="Hulin M.T."/>
        </authorList>
    </citation>
    <scope>NUCLEOTIDE SEQUENCE [LARGE SCALE GENOMIC DNA]</scope>
    <source>
        <strain evidence="2 3">PA-6-5B</strain>
    </source>
</reference>
<dbReference type="RefSeq" id="WP_236310168.1">
    <property type="nucleotide sequence ID" value="NZ_WKED01000083.1"/>
</dbReference>
<keyword evidence="3" id="KW-1185">Reference proteome</keyword>
<feature type="coiled-coil region" evidence="1">
    <location>
        <begin position="164"/>
        <end position="223"/>
    </location>
</feature>
<accession>A0ABS9FDJ7</accession>
<dbReference type="EMBL" id="WKED01000083">
    <property type="protein sequence ID" value="MCF5110423.1"/>
    <property type="molecule type" value="Genomic_DNA"/>
</dbReference>
<comment type="caution">
    <text evidence="2">The sequence shown here is derived from an EMBL/GenBank/DDBJ whole genome shotgun (WGS) entry which is preliminary data.</text>
</comment>
<sequence>MARAKNQIADPIELPALDGEMLTATQNSMATAMTSHSEERDIVNQLLGQAQMADSIGKFTATVAVSKMAYVKEHKLYRGLAGMHDRDGRGLSGTWEEFCSLLGTSAPKVNEDINNLRQFGEDALESMSRMGIGYREMRQYRRLPEDAQAALIEVAKAGDKDAFVDLAEEIIAKHAKEKAELTQRLDEVNADYDAQGEVMAKKAKELDSTKQELEKHRKRIQTATPDEVIKELRTELVALQFEVEAKILGELREGFSKMAEHATDNGQDHRAYQADLILQLETTLATVRSEFHLPHHQGANPVWMDQVEA</sequence>
<evidence type="ECO:0000313" key="2">
    <source>
        <dbReference type="EMBL" id="MCF5110423.1"/>
    </source>
</evidence>
<evidence type="ECO:0000256" key="1">
    <source>
        <dbReference type="SAM" id="Coils"/>
    </source>
</evidence>
<organism evidence="2 3">
    <name type="scientific">Pseudomonas gessardii</name>
    <dbReference type="NCBI Taxonomy" id="78544"/>
    <lineage>
        <taxon>Bacteria</taxon>
        <taxon>Pseudomonadati</taxon>
        <taxon>Pseudomonadota</taxon>
        <taxon>Gammaproteobacteria</taxon>
        <taxon>Pseudomonadales</taxon>
        <taxon>Pseudomonadaceae</taxon>
        <taxon>Pseudomonas</taxon>
    </lineage>
</organism>
<protein>
    <recommendedName>
        <fullName evidence="4">DUF3102 domain-containing protein</fullName>
    </recommendedName>
</protein>